<reference evidence="1 2" key="1">
    <citation type="journal article" date="2016" name="Nat. Commun.">
        <title>Extremotolerant tardigrade genome and improved radiotolerance of human cultured cells by tardigrade-unique protein.</title>
        <authorList>
            <person name="Hashimoto T."/>
            <person name="Horikawa D.D."/>
            <person name="Saito Y."/>
            <person name="Kuwahara H."/>
            <person name="Kozuka-Hata H."/>
            <person name="Shin-I T."/>
            <person name="Minakuchi Y."/>
            <person name="Ohishi K."/>
            <person name="Motoyama A."/>
            <person name="Aizu T."/>
            <person name="Enomoto A."/>
            <person name="Kondo K."/>
            <person name="Tanaka S."/>
            <person name="Hara Y."/>
            <person name="Koshikawa S."/>
            <person name="Sagara H."/>
            <person name="Miura T."/>
            <person name="Yokobori S."/>
            <person name="Miyagawa K."/>
            <person name="Suzuki Y."/>
            <person name="Kubo T."/>
            <person name="Oyama M."/>
            <person name="Kohara Y."/>
            <person name="Fujiyama A."/>
            <person name="Arakawa K."/>
            <person name="Katayama T."/>
            <person name="Toyoda A."/>
            <person name="Kunieda T."/>
        </authorList>
    </citation>
    <scope>NUCLEOTIDE SEQUENCE [LARGE SCALE GENOMIC DNA]</scope>
    <source>
        <strain evidence="1 2">YOKOZUNA-1</strain>
    </source>
</reference>
<name>A0A1D1UPR8_RAMVA</name>
<dbReference type="Proteomes" id="UP000186922">
    <property type="component" value="Unassembled WGS sequence"/>
</dbReference>
<evidence type="ECO:0000313" key="1">
    <source>
        <dbReference type="EMBL" id="GAU88353.1"/>
    </source>
</evidence>
<dbReference type="AlphaFoldDB" id="A0A1D1UPR8"/>
<sequence>LMCYAQCSLPLRLTEGLFGSPLTRKPLLVSQPWESCNCSIELSLLPDGTVLSVLRWPSVYVVFLYCT</sequence>
<organism evidence="1 2">
    <name type="scientific">Ramazzottius varieornatus</name>
    <name type="common">Water bear</name>
    <name type="synonym">Tardigrade</name>
    <dbReference type="NCBI Taxonomy" id="947166"/>
    <lineage>
        <taxon>Eukaryota</taxon>
        <taxon>Metazoa</taxon>
        <taxon>Ecdysozoa</taxon>
        <taxon>Tardigrada</taxon>
        <taxon>Eutardigrada</taxon>
        <taxon>Parachela</taxon>
        <taxon>Hypsibioidea</taxon>
        <taxon>Ramazzottiidae</taxon>
        <taxon>Ramazzottius</taxon>
    </lineage>
</organism>
<gene>
    <name evidence="1" type="primary">RvY_01064-1</name>
    <name evidence="1" type="synonym">RvY_01064.1</name>
    <name evidence="1" type="ORF">RvY_01064</name>
</gene>
<evidence type="ECO:0000313" key="2">
    <source>
        <dbReference type="Proteomes" id="UP000186922"/>
    </source>
</evidence>
<dbReference type="EMBL" id="BDGG01000001">
    <property type="protein sequence ID" value="GAU88353.1"/>
    <property type="molecule type" value="Genomic_DNA"/>
</dbReference>
<feature type="non-terminal residue" evidence="1">
    <location>
        <position position="1"/>
    </location>
</feature>
<accession>A0A1D1UPR8</accession>
<comment type="caution">
    <text evidence="1">The sequence shown here is derived from an EMBL/GenBank/DDBJ whole genome shotgun (WGS) entry which is preliminary data.</text>
</comment>
<keyword evidence="2" id="KW-1185">Reference proteome</keyword>
<proteinExistence type="predicted"/>
<protein>
    <submittedName>
        <fullName evidence="1">Uncharacterized protein</fullName>
    </submittedName>
</protein>